<dbReference type="GO" id="GO:0000287">
    <property type="term" value="F:magnesium ion binding"/>
    <property type="evidence" value="ECO:0007669"/>
    <property type="project" value="TreeGrafter"/>
</dbReference>
<dbReference type="InterPro" id="IPR045863">
    <property type="entry name" value="CorA_TM1_TM2"/>
</dbReference>
<keyword evidence="11" id="KW-0175">Coiled coil</keyword>
<evidence type="ECO:0000256" key="7">
    <source>
        <dbReference type="ARBA" id="ARBA00022833"/>
    </source>
</evidence>
<feature type="transmembrane region" description="Helical" evidence="12">
    <location>
        <begin position="277"/>
        <end position="301"/>
    </location>
</feature>
<dbReference type="RefSeq" id="WP_184261182.1">
    <property type="nucleotide sequence ID" value="NZ_JACIIX010000001.1"/>
</dbReference>
<protein>
    <submittedName>
        <fullName evidence="13">Zinc transporter</fullName>
    </submittedName>
</protein>
<evidence type="ECO:0000256" key="10">
    <source>
        <dbReference type="ARBA" id="ARBA00023136"/>
    </source>
</evidence>
<dbReference type="GO" id="GO:0050897">
    <property type="term" value="F:cobalt ion binding"/>
    <property type="evidence" value="ECO:0007669"/>
    <property type="project" value="TreeGrafter"/>
</dbReference>
<keyword evidence="3" id="KW-0813">Transport</keyword>
<evidence type="ECO:0000256" key="5">
    <source>
        <dbReference type="ARBA" id="ARBA00022519"/>
    </source>
</evidence>
<keyword evidence="4" id="KW-1003">Cell membrane</keyword>
<keyword evidence="7" id="KW-0862">Zinc</keyword>
<comment type="caution">
    <text evidence="13">The sequence shown here is derived from an EMBL/GenBank/DDBJ whole genome shotgun (WGS) entry which is preliminary data.</text>
</comment>
<dbReference type="Gene3D" id="3.30.460.20">
    <property type="entry name" value="CorA soluble domain-like"/>
    <property type="match status" value="1"/>
</dbReference>
<dbReference type="PANTHER" id="PTHR46494">
    <property type="entry name" value="CORA FAMILY METAL ION TRANSPORTER (EUROFUNG)"/>
    <property type="match status" value="1"/>
</dbReference>
<dbReference type="GO" id="GO:0015087">
    <property type="term" value="F:cobalt ion transmembrane transporter activity"/>
    <property type="evidence" value="ECO:0007669"/>
    <property type="project" value="TreeGrafter"/>
</dbReference>
<keyword evidence="14" id="KW-1185">Reference proteome</keyword>
<keyword evidence="9" id="KW-0406">Ion transport</keyword>
<keyword evidence="10 12" id="KW-0472">Membrane</keyword>
<accession>A0A7W9ZEL4</accession>
<dbReference type="SUPFAM" id="SSF143865">
    <property type="entry name" value="CorA soluble domain-like"/>
    <property type="match status" value="1"/>
</dbReference>
<evidence type="ECO:0000256" key="1">
    <source>
        <dbReference type="ARBA" id="ARBA00004651"/>
    </source>
</evidence>
<feature type="transmembrane region" description="Helical" evidence="12">
    <location>
        <begin position="307"/>
        <end position="326"/>
    </location>
</feature>
<evidence type="ECO:0000256" key="3">
    <source>
        <dbReference type="ARBA" id="ARBA00022448"/>
    </source>
</evidence>
<name>A0A7W9ZEL4_NOVIT</name>
<dbReference type="InterPro" id="IPR045861">
    <property type="entry name" value="CorA_cytoplasmic_dom"/>
</dbReference>
<dbReference type="CDD" id="cd12833">
    <property type="entry name" value="ZntB-like_1"/>
    <property type="match status" value="1"/>
</dbReference>
<dbReference type="Proteomes" id="UP000544872">
    <property type="component" value="Unassembled WGS sequence"/>
</dbReference>
<dbReference type="SUPFAM" id="SSF144083">
    <property type="entry name" value="Magnesium transport protein CorA, transmembrane region"/>
    <property type="match status" value="1"/>
</dbReference>
<dbReference type="PANTHER" id="PTHR46494:SF3">
    <property type="entry name" value="ZINC TRANSPORT PROTEIN ZNTB"/>
    <property type="match status" value="1"/>
</dbReference>
<evidence type="ECO:0000256" key="11">
    <source>
        <dbReference type="SAM" id="Coils"/>
    </source>
</evidence>
<comment type="subcellular location">
    <subcellularLocation>
        <location evidence="1">Cell membrane</location>
        <topology evidence="1">Multi-pass membrane protein</topology>
    </subcellularLocation>
</comment>
<keyword evidence="6 12" id="KW-0812">Transmembrane</keyword>
<dbReference type="GO" id="GO:0005886">
    <property type="term" value="C:plasma membrane"/>
    <property type="evidence" value="ECO:0007669"/>
    <property type="project" value="UniProtKB-SubCell"/>
</dbReference>
<evidence type="ECO:0000256" key="4">
    <source>
        <dbReference type="ARBA" id="ARBA00022475"/>
    </source>
</evidence>
<evidence type="ECO:0000313" key="13">
    <source>
        <dbReference type="EMBL" id="MBB6209187.1"/>
    </source>
</evidence>
<dbReference type="GO" id="GO:0015095">
    <property type="term" value="F:magnesium ion transmembrane transporter activity"/>
    <property type="evidence" value="ECO:0007669"/>
    <property type="project" value="TreeGrafter"/>
</dbReference>
<sequence>MSQSPAILYAFRLTGHGGAEPLEPVEGGLIPALAGATPERPVWVHLNGGPAETRAFLDTVVQAGLIPPMALDALMAEQTRPRCLPMDPGVQINLRGVNLNANADPEDMVSVRLWVSASLAFSVRIRRLLAMEDIRQALEEGKGPQTTGDFLVQVARALGLRVQPVVDALKEEIDTLEEEAEGQHTQGLRDRLAEERRRIIALARYLRPQVDALDTLLGLDLPWLSHRRRQQLATTADRFRRLTEDLDAARDHAAVLQDQIAAALADRLSRTGFSLTVLASVFMPLSFLTGLLGINVAGIPFAEAPQAFWWVCALLVLLAVGQLAFFRFKRLL</sequence>
<evidence type="ECO:0000256" key="2">
    <source>
        <dbReference type="ARBA" id="ARBA00009765"/>
    </source>
</evidence>
<dbReference type="AlphaFoldDB" id="A0A7W9ZEL4"/>
<feature type="coiled-coil region" evidence="11">
    <location>
        <begin position="239"/>
        <end position="266"/>
    </location>
</feature>
<dbReference type="EMBL" id="JACIIX010000001">
    <property type="protein sequence ID" value="MBB6209187.1"/>
    <property type="molecule type" value="Genomic_DNA"/>
</dbReference>
<keyword evidence="5" id="KW-0997">Cell inner membrane</keyword>
<dbReference type="InterPro" id="IPR002523">
    <property type="entry name" value="MgTranspt_CorA/ZnTranspt_ZntB"/>
</dbReference>
<evidence type="ECO:0000256" key="12">
    <source>
        <dbReference type="SAM" id="Phobius"/>
    </source>
</evidence>
<organism evidence="13 14">
    <name type="scientific">Novispirillum itersonii</name>
    <name type="common">Aquaspirillum itersonii</name>
    <dbReference type="NCBI Taxonomy" id="189"/>
    <lineage>
        <taxon>Bacteria</taxon>
        <taxon>Pseudomonadati</taxon>
        <taxon>Pseudomonadota</taxon>
        <taxon>Alphaproteobacteria</taxon>
        <taxon>Rhodospirillales</taxon>
        <taxon>Novispirillaceae</taxon>
        <taxon>Novispirillum</taxon>
    </lineage>
</organism>
<proteinExistence type="inferred from homology"/>
<reference evidence="13 14" key="1">
    <citation type="submission" date="2020-08" db="EMBL/GenBank/DDBJ databases">
        <title>Genomic Encyclopedia of Type Strains, Phase IV (KMG-IV): sequencing the most valuable type-strain genomes for metagenomic binning, comparative biology and taxonomic classification.</title>
        <authorList>
            <person name="Goeker M."/>
        </authorList>
    </citation>
    <scope>NUCLEOTIDE SEQUENCE [LARGE SCALE GENOMIC DNA]</scope>
    <source>
        <strain evidence="13 14">DSM 11590</strain>
    </source>
</reference>
<evidence type="ECO:0000256" key="9">
    <source>
        <dbReference type="ARBA" id="ARBA00023065"/>
    </source>
</evidence>
<comment type="similarity">
    <text evidence="2">Belongs to the CorA metal ion transporter (MIT) (TC 1.A.35) family.</text>
</comment>
<gene>
    <name evidence="13" type="ORF">FHS48_000568</name>
</gene>
<evidence type="ECO:0000313" key="14">
    <source>
        <dbReference type="Proteomes" id="UP000544872"/>
    </source>
</evidence>
<evidence type="ECO:0000256" key="6">
    <source>
        <dbReference type="ARBA" id="ARBA00022692"/>
    </source>
</evidence>
<dbReference type="Gene3D" id="1.20.58.340">
    <property type="entry name" value="Magnesium transport protein CorA, transmembrane region"/>
    <property type="match status" value="2"/>
</dbReference>
<dbReference type="Pfam" id="PF01544">
    <property type="entry name" value="CorA"/>
    <property type="match status" value="1"/>
</dbReference>
<keyword evidence="8 12" id="KW-1133">Transmembrane helix</keyword>
<evidence type="ECO:0000256" key="8">
    <source>
        <dbReference type="ARBA" id="ARBA00022989"/>
    </source>
</evidence>